<evidence type="ECO:0000256" key="1">
    <source>
        <dbReference type="SAM" id="Phobius"/>
    </source>
</evidence>
<feature type="transmembrane region" description="Helical" evidence="1">
    <location>
        <begin position="102"/>
        <end position="127"/>
    </location>
</feature>
<feature type="transmembrane region" description="Helical" evidence="1">
    <location>
        <begin position="191"/>
        <end position="209"/>
    </location>
</feature>
<feature type="transmembrane region" description="Helical" evidence="1">
    <location>
        <begin position="32"/>
        <end position="50"/>
    </location>
</feature>
<accession>A0A1C4AYP4</accession>
<dbReference type="RefSeq" id="WP_244888137.1">
    <property type="nucleotide sequence ID" value="NZ_FMAU01000002.1"/>
</dbReference>
<keyword evidence="1" id="KW-0812">Transmembrane</keyword>
<evidence type="ECO:0000313" key="3">
    <source>
        <dbReference type="Proteomes" id="UP000181997"/>
    </source>
</evidence>
<reference evidence="3" key="1">
    <citation type="submission" date="2016-08" db="EMBL/GenBank/DDBJ databases">
        <authorList>
            <person name="Varghese N."/>
            <person name="Submissions Spin"/>
        </authorList>
    </citation>
    <scope>NUCLEOTIDE SEQUENCE [LARGE SCALE GENOMIC DNA]</scope>
    <source>
        <strain evidence="3">SGD-1123</strain>
    </source>
</reference>
<dbReference type="Pfam" id="PF05975">
    <property type="entry name" value="EcsB"/>
    <property type="match status" value="1"/>
</dbReference>
<dbReference type="InterPro" id="IPR010288">
    <property type="entry name" value="EcsB_ABC"/>
</dbReference>
<evidence type="ECO:0000313" key="2">
    <source>
        <dbReference type="EMBL" id="SCB99612.1"/>
    </source>
</evidence>
<keyword evidence="3" id="KW-1185">Reference proteome</keyword>
<proteinExistence type="predicted"/>
<organism evidence="2 3">
    <name type="scientific">[Bacillus] enclensis</name>
    <dbReference type="NCBI Taxonomy" id="1402860"/>
    <lineage>
        <taxon>Bacteria</taxon>
        <taxon>Bacillati</taxon>
        <taxon>Bacillota</taxon>
        <taxon>Bacilli</taxon>
        <taxon>Bacillales</taxon>
        <taxon>Bacillaceae</taxon>
        <taxon>Rossellomorea</taxon>
    </lineage>
</organism>
<feature type="transmembrane region" description="Helical" evidence="1">
    <location>
        <begin position="306"/>
        <end position="327"/>
    </location>
</feature>
<feature type="transmembrane region" description="Helical" evidence="1">
    <location>
        <begin position="133"/>
        <end position="154"/>
    </location>
</feature>
<keyword evidence="1" id="KW-1133">Transmembrane helix</keyword>
<gene>
    <name evidence="2" type="ORF">GA0061094_1730</name>
</gene>
<dbReference type="AlphaFoldDB" id="A0A1C4AYP4"/>
<feature type="transmembrane region" description="Helical" evidence="1">
    <location>
        <begin position="377"/>
        <end position="398"/>
    </location>
</feature>
<protein>
    <submittedName>
        <fullName evidence="2">ABC-2 type transport system permease protein</fullName>
    </submittedName>
</protein>
<dbReference type="PIRSF" id="PIRSF037259">
    <property type="entry name" value="EcsB_ABC"/>
    <property type="match status" value="1"/>
</dbReference>
<keyword evidence="1" id="KW-0472">Membrane</keyword>
<name>A0A1C4AYP4_9BACI</name>
<sequence length="410" mass="48218">MMNNVESIWKKRVLEYNQELQKYLKYMFNDHLLFVLIFALGGAAFTYNQWVKTLDPTFPAAYIMAVILGLVLAWSPVYTFLKEADAVFLLSLENRLSSYFRKCIWISFMFQSYIQLLILAAMMPMYVAVTGNGFNSFFPLLALVLAIKVWNLYVRWFLLRFQEREAHWIDSIIRFLLSGSLMLLVLSGSSIVLILAVAVIMAGYLFYFFNAAKKKNLKWDLLIHLEQQRMLMFYRIANMFTDVPKLKGKVHRRKWLDFLVKTEFSQSSTFRNLYLRSLVRTSEFSGLYIRLTLIGAILIYTNQSFIVNILTALLFLYLTGFQLVPLYNRFDYKIWVLIYPVSTQLKKSSFKKVLNQSMMIQSFIFSLPLLMKGMWVEGVIILLAGFIFSLLFSQYYVVQRLRKMDESMYL</sequence>
<feature type="transmembrane region" description="Helical" evidence="1">
    <location>
        <begin position="62"/>
        <end position="81"/>
    </location>
</feature>
<feature type="transmembrane region" description="Helical" evidence="1">
    <location>
        <begin position="166"/>
        <end position="185"/>
    </location>
</feature>
<dbReference type="Proteomes" id="UP000181997">
    <property type="component" value="Unassembled WGS sequence"/>
</dbReference>
<dbReference type="GO" id="GO:0016020">
    <property type="term" value="C:membrane"/>
    <property type="evidence" value="ECO:0007669"/>
    <property type="project" value="InterPro"/>
</dbReference>
<dbReference type="EMBL" id="FMAU01000002">
    <property type="protein sequence ID" value="SCB99612.1"/>
    <property type="molecule type" value="Genomic_DNA"/>
</dbReference>